<evidence type="ECO:0000259" key="1">
    <source>
        <dbReference type="Pfam" id="PF13712"/>
    </source>
</evidence>
<name>A0ABZ0TR75_9SPHI</name>
<dbReference type="SUPFAM" id="SSF53448">
    <property type="entry name" value="Nucleotide-diphospho-sugar transferases"/>
    <property type="match status" value="1"/>
</dbReference>
<sequence length="299" mass="34380">MISVIICSANETLLKQVSENIAATIGVPYEIIATENSSGTHGICSVYNKGIFNARYDTLCFMHEDVLIKTDNWGQVVVNIFKENPDLGLLGVIGSSYKPMTPSGWGGLGPNTYYSNLIQHHKHSNRPTEHVFRNPNNEKLAQVACVDGVWLCTTKKIVSQFMFDEINFTGFHVYDLDLSLSIGQKYKVAVTYEVLIEHFSEGRFDKDWMLDTIRLHEKWNKVLPVNRENLTPEQVIYSEKATFKHFIKLLSSLNLPLSYASKMLMMNNRYYDLNFKLFFKLHYYIILRHLRITKINPPG</sequence>
<evidence type="ECO:0000313" key="3">
    <source>
        <dbReference type="Proteomes" id="UP001324380"/>
    </source>
</evidence>
<protein>
    <submittedName>
        <fullName evidence="2">Glycosyltransferase</fullName>
    </submittedName>
</protein>
<dbReference type="RefSeq" id="WP_321562789.1">
    <property type="nucleotide sequence ID" value="NZ_CP139558.1"/>
</dbReference>
<accession>A0ABZ0TR75</accession>
<dbReference type="EMBL" id="CP139558">
    <property type="protein sequence ID" value="WPU93655.1"/>
    <property type="molecule type" value="Genomic_DNA"/>
</dbReference>
<evidence type="ECO:0000313" key="2">
    <source>
        <dbReference type="EMBL" id="WPU93655.1"/>
    </source>
</evidence>
<proteinExistence type="predicted"/>
<dbReference type="Pfam" id="PF13712">
    <property type="entry name" value="Glyco_tranf_2_5"/>
    <property type="match status" value="1"/>
</dbReference>
<dbReference type="InterPro" id="IPR029044">
    <property type="entry name" value="Nucleotide-diphossugar_trans"/>
</dbReference>
<dbReference type="Gene3D" id="3.90.550.10">
    <property type="entry name" value="Spore Coat Polysaccharide Biosynthesis Protein SpsA, Chain A"/>
    <property type="match status" value="1"/>
</dbReference>
<feature type="domain" description="Streptomycin biosynthesis protein StrF" evidence="1">
    <location>
        <begin position="3"/>
        <end position="191"/>
    </location>
</feature>
<dbReference type="InterPro" id="IPR059123">
    <property type="entry name" value="StrF_dom"/>
</dbReference>
<reference evidence="2 3" key="1">
    <citation type="submission" date="2023-11" db="EMBL/GenBank/DDBJ databases">
        <title>Analysis of the Genomes of Mucilaginibacter gossypii cycad 4 and M. sabulilitoris SNA2: microbes with the potential for plant growth promotion.</title>
        <authorList>
            <person name="Hirsch A.M."/>
            <person name="Humm E."/>
            <person name="Rubbi M."/>
            <person name="Del Vecchio G."/>
            <person name="Ha S.M."/>
            <person name="Pellegrini M."/>
            <person name="Gunsalus R.P."/>
        </authorList>
    </citation>
    <scope>NUCLEOTIDE SEQUENCE [LARGE SCALE GENOMIC DNA]</scope>
    <source>
        <strain evidence="2 3">SNA2</strain>
    </source>
</reference>
<organism evidence="2 3">
    <name type="scientific">Mucilaginibacter sabulilitoris</name>
    <dbReference type="NCBI Taxonomy" id="1173583"/>
    <lineage>
        <taxon>Bacteria</taxon>
        <taxon>Pseudomonadati</taxon>
        <taxon>Bacteroidota</taxon>
        <taxon>Sphingobacteriia</taxon>
        <taxon>Sphingobacteriales</taxon>
        <taxon>Sphingobacteriaceae</taxon>
        <taxon>Mucilaginibacter</taxon>
    </lineage>
</organism>
<keyword evidence="3" id="KW-1185">Reference proteome</keyword>
<gene>
    <name evidence="2" type="ORF">SNE25_30520</name>
</gene>
<dbReference type="Proteomes" id="UP001324380">
    <property type="component" value="Chromosome"/>
</dbReference>